<feature type="compositionally biased region" description="Basic and acidic residues" evidence="1">
    <location>
        <begin position="19"/>
        <end position="28"/>
    </location>
</feature>
<feature type="domain" description="Tankyrase 1-binding protein C-terminal" evidence="2">
    <location>
        <begin position="56"/>
        <end position="235"/>
    </location>
</feature>
<evidence type="ECO:0000313" key="4">
    <source>
        <dbReference type="Proteomes" id="UP001152622"/>
    </source>
</evidence>
<dbReference type="PANTHER" id="PTHR22042:SF3">
    <property type="entry name" value="RIKEN CDNA 2900026A02 GENE"/>
    <property type="match status" value="1"/>
</dbReference>
<feature type="compositionally biased region" description="Polar residues" evidence="1">
    <location>
        <begin position="64"/>
        <end position="75"/>
    </location>
</feature>
<accession>A0A9Q1ECU3</accession>
<reference evidence="3" key="1">
    <citation type="journal article" date="2023" name="Science">
        <title>Genome structures resolve the early diversification of teleost fishes.</title>
        <authorList>
            <person name="Parey E."/>
            <person name="Louis A."/>
            <person name="Montfort J."/>
            <person name="Bouchez O."/>
            <person name="Roques C."/>
            <person name="Iampietro C."/>
            <person name="Lluch J."/>
            <person name="Castinel A."/>
            <person name="Donnadieu C."/>
            <person name="Desvignes T."/>
            <person name="Floi Bucao C."/>
            <person name="Jouanno E."/>
            <person name="Wen M."/>
            <person name="Mejri S."/>
            <person name="Dirks R."/>
            <person name="Jansen H."/>
            <person name="Henkel C."/>
            <person name="Chen W.J."/>
            <person name="Zahm M."/>
            <person name="Cabau C."/>
            <person name="Klopp C."/>
            <person name="Thompson A.W."/>
            <person name="Robinson-Rechavi M."/>
            <person name="Braasch I."/>
            <person name="Lecointre G."/>
            <person name="Bobe J."/>
            <person name="Postlethwait J.H."/>
            <person name="Berthelot C."/>
            <person name="Roest Crollius H."/>
            <person name="Guiguen Y."/>
        </authorList>
    </citation>
    <scope>NUCLEOTIDE SEQUENCE</scope>
    <source>
        <strain evidence="3">WJC10195</strain>
    </source>
</reference>
<dbReference type="OrthoDB" id="9950932at2759"/>
<dbReference type="Proteomes" id="UP001152622">
    <property type="component" value="Chromosome 19"/>
</dbReference>
<feature type="region of interest" description="Disordered" evidence="1">
    <location>
        <begin position="125"/>
        <end position="236"/>
    </location>
</feature>
<dbReference type="InterPro" id="IPR040006">
    <property type="entry name" value="TNKS1BP1-like"/>
</dbReference>
<dbReference type="SMART" id="SM01319">
    <property type="entry name" value="Tankyrase_bdg_C"/>
    <property type="match status" value="1"/>
</dbReference>
<evidence type="ECO:0000259" key="2">
    <source>
        <dbReference type="SMART" id="SM01319"/>
    </source>
</evidence>
<keyword evidence="4" id="KW-1185">Reference proteome</keyword>
<dbReference type="Pfam" id="PF15327">
    <property type="entry name" value="Tankyrase_bdg_C"/>
    <property type="match status" value="1"/>
</dbReference>
<comment type="caution">
    <text evidence="3">The sequence shown here is derived from an EMBL/GenBank/DDBJ whole genome shotgun (WGS) entry which is preliminary data.</text>
</comment>
<organism evidence="3 4">
    <name type="scientific">Synaphobranchus kaupii</name>
    <name type="common">Kaup's arrowtooth eel</name>
    <dbReference type="NCBI Taxonomy" id="118154"/>
    <lineage>
        <taxon>Eukaryota</taxon>
        <taxon>Metazoa</taxon>
        <taxon>Chordata</taxon>
        <taxon>Craniata</taxon>
        <taxon>Vertebrata</taxon>
        <taxon>Euteleostomi</taxon>
        <taxon>Actinopterygii</taxon>
        <taxon>Neopterygii</taxon>
        <taxon>Teleostei</taxon>
        <taxon>Anguilliformes</taxon>
        <taxon>Synaphobranchidae</taxon>
        <taxon>Synaphobranchus</taxon>
    </lineage>
</organism>
<dbReference type="InterPro" id="IPR032764">
    <property type="entry name" value="Tankyrase-bd_C"/>
</dbReference>
<evidence type="ECO:0000256" key="1">
    <source>
        <dbReference type="SAM" id="MobiDB-lite"/>
    </source>
</evidence>
<proteinExistence type="predicted"/>
<feature type="region of interest" description="Disordered" evidence="1">
    <location>
        <begin position="1"/>
        <end position="113"/>
    </location>
</feature>
<dbReference type="CDD" id="cd14279">
    <property type="entry name" value="CUE"/>
    <property type="match status" value="1"/>
</dbReference>
<dbReference type="PANTHER" id="PTHR22042">
    <property type="entry name" value="TANKYRASE 1 BINDING PROTEIN"/>
    <property type="match status" value="1"/>
</dbReference>
<dbReference type="EMBL" id="JAINUF010000019">
    <property type="protein sequence ID" value="KAJ8336398.1"/>
    <property type="molecule type" value="Genomic_DNA"/>
</dbReference>
<gene>
    <name evidence="3" type="ORF">SKAU_G00376180</name>
</gene>
<sequence length="236" mass="25609">METDQEMLADDCLTPITPRPDDLLKLSPREPLPGEPDTPGNLDTDDSTDSTPYMDPEPLPFPEFSTSLLDSSAQLSKAELGRRRNRRSTPSWPVRHGTTLSNLQEATDGPSDWKFRDTKVIAESCYGRDSLSEEGPCLKPSQMQRVPIFPGMDPSALKAVLQKRGGDSDGQADSPAPSSLELLRRTSQSSHPPTPQLSCPAPSPSQFSCFTKSPLPPAASRVLPPAAGTENRQVKT</sequence>
<name>A0A9Q1ECU3_SYNKA</name>
<dbReference type="AlphaFoldDB" id="A0A9Q1ECU3"/>
<protein>
    <recommendedName>
        <fullName evidence="2">Tankyrase 1-binding protein C-terminal domain-containing protein</fullName>
    </recommendedName>
</protein>
<evidence type="ECO:0000313" key="3">
    <source>
        <dbReference type="EMBL" id="KAJ8336398.1"/>
    </source>
</evidence>